<name>A0A1I5B9D8_9MICO</name>
<feature type="transmembrane region" description="Helical" evidence="3">
    <location>
        <begin position="75"/>
        <end position="97"/>
    </location>
</feature>
<dbReference type="RefSeq" id="WP_090710703.1">
    <property type="nucleotide sequence ID" value="NZ_FOVM01000004.1"/>
</dbReference>
<dbReference type="InterPro" id="IPR003784">
    <property type="entry name" value="BioY"/>
</dbReference>
<dbReference type="PIRSF" id="PIRSF016661">
    <property type="entry name" value="BioY"/>
    <property type="match status" value="1"/>
</dbReference>
<evidence type="ECO:0000256" key="3">
    <source>
        <dbReference type="SAM" id="Phobius"/>
    </source>
</evidence>
<accession>A0A1I5B9D8</accession>
<reference evidence="5" key="1">
    <citation type="submission" date="2016-10" db="EMBL/GenBank/DDBJ databases">
        <authorList>
            <person name="Varghese N."/>
            <person name="Submissions S."/>
        </authorList>
    </citation>
    <scope>NUCLEOTIDE SEQUENCE [LARGE SCALE GENOMIC DNA]</scope>
    <source>
        <strain evidence="5">CGMCC 1.11101</strain>
    </source>
</reference>
<keyword evidence="3" id="KW-0812">Transmembrane</keyword>
<dbReference type="Pfam" id="PF02632">
    <property type="entry name" value="BioY"/>
    <property type="match status" value="1"/>
</dbReference>
<keyword evidence="2" id="KW-0813">Transport</keyword>
<organism evidence="4 5">
    <name type="scientific">Mycetocola miduiensis</name>
    <dbReference type="NCBI Taxonomy" id="995034"/>
    <lineage>
        <taxon>Bacteria</taxon>
        <taxon>Bacillati</taxon>
        <taxon>Actinomycetota</taxon>
        <taxon>Actinomycetes</taxon>
        <taxon>Micrococcales</taxon>
        <taxon>Microbacteriaceae</taxon>
        <taxon>Mycetocola</taxon>
    </lineage>
</organism>
<gene>
    <name evidence="4" type="ORF">SAMN05216219_1825</name>
</gene>
<feature type="transmembrane region" description="Helical" evidence="3">
    <location>
        <begin position="51"/>
        <end position="68"/>
    </location>
</feature>
<evidence type="ECO:0000313" key="4">
    <source>
        <dbReference type="EMBL" id="SFN71297.1"/>
    </source>
</evidence>
<evidence type="ECO:0000256" key="1">
    <source>
        <dbReference type="ARBA" id="ARBA00010692"/>
    </source>
</evidence>
<keyword evidence="2 3" id="KW-0472">Membrane</keyword>
<feature type="transmembrane region" description="Helical" evidence="3">
    <location>
        <begin position="26"/>
        <end position="45"/>
    </location>
</feature>
<dbReference type="STRING" id="995034.SAMN05216219_1825"/>
<keyword evidence="5" id="KW-1185">Reference proteome</keyword>
<proteinExistence type="inferred from homology"/>
<dbReference type="PANTHER" id="PTHR34295:SF1">
    <property type="entry name" value="BIOTIN TRANSPORTER BIOY"/>
    <property type="match status" value="1"/>
</dbReference>
<feature type="transmembrane region" description="Helical" evidence="3">
    <location>
        <begin position="132"/>
        <end position="151"/>
    </location>
</feature>
<dbReference type="EMBL" id="FOVM01000004">
    <property type="protein sequence ID" value="SFN71297.1"/>
    <property type="molecule type" value="Genomic_DNA"/>
</dbReference>
<keyword evidence="2" id="KW-1003">Cell membrane</keyword>
<dbReference type="Proteomes" id="UP000198867">
    <property type="component" value="Unassembled WGS sequence"/>
</dbReference>
<comment type="subcellular location">
    <subcellularLocation>
        <location evidence="2">Cell membrane</location>
        <topology evidence="2">Multi-pass membrane protein</topology>
    </subcellularLocation>
</comment>
<evidence type="ECO:0000256" key="2">
    <source>
        <dbReference type="PIRNR" id="PIRNR016661"/>
    </source>
</evidence>
<dbReference type="OrthoDB" id="1496139at2"/>
<comment type="similarity">
    <text evidence="1 2">Belongs to the BioY family.</text>
</comment>
<dbReference type="GO" id="GO:0005886">
    <property type="term" value="C:plasma membrane"/>
    <property type="evidence" value="ECO:0007669"/>
    <property type="project" value="UniProtKB-SubCell"/>
</dbReference>
<protein>
    <recommendedName>
        <fullName evidence="2">Biotin transporter</fullName>
    </recommendedName>
</protein>
<dbReference type="Gene3D" id="1.10.1760.20">
    <property type="match status" value="1"/>
</dbReference>
<dbReference type="PANTHER" id="PTHR34295">
    <property type="entry name" value="BIOTIN TRANSPORTER BIOY"/>
    <property type="match status" value="1"/>
</dbReference>
<dbReference type="AlphaFoldDB" id="A0A1I5B9D8"/>
<keyword evidence="3" id="KW-1133">Transmembrane helix</keyword>
<feature type="transmembrane region" description="Helical" evidence="3">
    <location>
        <begin position="103"/>
        <end position="120"/>
    </location>
</feature>
<feature type="transmembrane region" description="Helical" evidence="3">
    <location>
        <begin position="171"/>
        <end position="193"/>
    </location>
</feature>
<sequence>MTTATLAPSRLTLADRVVPRSVTNNIALMLAGVAVVSATALIEIPMWPVPVSGQTLGVMLVGASLGAWRGAVSLATYMLLGLAGLPIFAGGTGGLIALAKPSFGFIIGFIAAAAFIGWLAERNWDKRPVLSLFAFLGASVVPFLFGIPYMGMILGTMGLPTDIGSLLAFGFYPFILGGVVKWLLAASIVPLAWRLVKNIDDKRDASAV</sequence>
<evidence type="ECO:0000313" key="5">
    <source>
        <dbReference type="Proteomes" id="UP000198867"/>
    </source>
</evidence>
<dbReference type="GO" id="GO:0015225">
    <property type="term" value="F:biotin transmembrane transporter activity"/>
    <property type="evidence" value="ECO:0007669"/>
    <property type="project" value="UniProtKB-UniRule"/>
</dbReference>